<protein>
    <submittedName>
        <fullName evidence="1">Uncharacterized protein</fullName>
    </submittedName>
</protein>
<dbReference type="SMART" id="SM00205">
    <property type="entry name" value="THN"/>
    <property type="match status" value="1"/>
</dbReference>
<organism evidence="1">
    <name type="scientific">Solanum lycopersicum</name>
    <name type="common">Tomato</name>
    <name type="synonym">Lycopersicon esculentum</name>
    <dbReference type="NCBI Taxonomy" id="4081"/>
    <lineage>
        <taxon>Eukaryota</taxon>
        <taxon>Viridiplantae</taxon>
        <taxon>Streptophyta</taxon>
        <taxon>Embryophyta</taxon>
        <taxon>Tracheophyta</taxon>
        <taxon>Spermatophyta</taxon>
        <taxon>Magnoliopsida</taxon>
        <taxon>eudicotyledons</taxon>
        <taxon>Gunneridae</taxon>
        <taxon>Pentapetalae</taxon>
        <taxon>asterids</taxon>
        <taxon>lamiids</taxon>
        <taxon>Solanales</taxon>
        <taxon>Solanaceae</taxon>
        <taxon>Solanoideae</taxon>
        <taxon>Solaneae</taxon>
        <taxon>Solanum</taxon>
        <taxon>Solanum subgen. Lycopersicon</taxon>
    </lineage>
</organism>
<dbReference type="PANTHER" id="PTHR31048">
    <property type="entry name" value="OS03G0233200 PROTEIN"/>
    <property type="match status" value="1"/>
</dbReference>
<dbReference type="InParanoid" id="A0A3Q7IW97"/>
<dbReference type="STRING" id="4081.A0A3Q7IW97"/>
<sequence>MFNPSGGKCHAVQCTININSECVGQRKVPGGCNNLCTIIQYGPNDLSGFFKQRCPDACSYPKDDPTSLFACPSDTTNY</sequence>
<dbReference type="Gene3D" id="2.60.110.10">
    <property type="entry name" value="Thaumatin"/>
    <property type="match status" value="1"/>
</dbReference>
<accession>A0A3Q7IW97</accession>
<dbReference type="Gramene" id="Solyc11g044390.1.1">
    <property type="protein sequence ID" value="Solyc11g044390.1.1.1"/>
    <property type="gene ID" value="Solyc11g044390.1"/>
</dbReference>
<evidence type="ECO:0000313" key="2">
    <source>
        <dbReference type="Proteomes" id="UP000004994"/>
    </source>
</evidence>
<dbReference type="EnsemblPlants" id="Solyc11g044390.1.1">
    <property type="protein sequence ID" value="Solyc11g044390.1.1.1"/>
    <property type="gene ID" value="Solyc11g044390.1"/>
</dbReference>
<proteinExistence type="predicted"/>
<dbReference type="AlphaFoldDB" id="A0A3Q7IW97"/>
<name>A0A3Q7IW97_SOLLC</name>
<reference evidence="1" key="2">
    <citation type="submission" date="2019-01" db="UniProtKB">
        <authorList>
            <consortium name="EnsemblPlants"/>
        </authorList>
    </citation>
    <scope>IDENTIFICATION</scope>
    <source>
        <strain evidence="1">cv. Heinz 1706</strain>
    </source>
</reference>
<dbReference type="InterPro" id="IPR001938">
    <property type="entry name" value="Thaumatin"/>
</dbReference>
<dbReference type="InterPro" id="IPR037176">
    <property type="entry name" value="Osmotin/thaumatin-like_sf"/>
</dbReference>
<dbReference type="PaxDb" id="4081-Solyc11g044390.1.1"/>
<evidence type="ECO:0000313" key="1">
    <source>
        <dbReference type="EnsemblPlants" id="Solyc11g044390.1.1.1"/>
    </source>
</evidence>
<reference evidence="1" key="1">
    <citation type="journal article" date="2012" name="Nature">
        <title>The tomato genome sequence provides insights into fleshy fruit evolution.</title>
        <authorList>
            <consortium name="Tomato Genome Consortium"/>
        </authorList>
    </citation>
    <scope>NUCLEOTIDE SEQUENCE [LARGE SCALE GENOMIC DNA]</scope>
    <source>
        <strain evidence="1">cv. Heinz 1706</strain>
    </source>
</reference>
<keyword evidence="2" id="KW-1185">Reference proteome</keyword>
<dbReference type="Pfam" id="PF00314">
    <property type="entry name" value="Thaumatin"/>
    <property type="match status" value="1"/>
</dbReference>
<dbReference type="PROSITE" id="PS51367">
    <property type="entry name" value="THAUMATIN_2"/>
    <property type="match status" value="1"/>
</dbReference>
<dbReference type="Proteomes" id="UP000004994">
    <property type="component" value="Chromosome 11"/>
</dbReference>
<dbReference type="SUPFAM" id="SSF49870">
    <property type="entry name" value="Osmotin, thaumatin-like protein"/>
    <property type="match status" value="1"/>
</dbReference>